<sequence>VITHGINHAYDVWGPALTSLGGKTRPSNEAAPVLRYLGYWTDNGATYYYHFKPKLGYAGTILAEKRHLRARHIPIHYLELDSWWYRKDSTNYLGKKARPMLPKYEHQDWAKFGGVTHYTASRHLFPKGLEAFDRQAGMPLVVHGRWISKKSPYHKRYKIIGVAPVDPRYWNHIATYLHDNGVETYLQDWQSA</sequence>
<feature type="non-terminal residue" evidence="1">
    <location>
        <position position="1"/>
    </location>
</feature>
<protein>
    <submittedName>
        <fullName evidence="1">Uncharacterized protein</fullName>
    </submittedName>
</protein>
<evidence type="ECO:0000313" key="1">
    <source>
        <dbReference type="EMBL" id="EQD47297.1"/>
    </source>
</evidence>
<comment type="caution">
    <text evidence="1">The sequence shown here is derived from an EMBL/GenBank/DDBJ whole genome shotgun (WGS) entry which is preliminary data.</text>
</comment>
<reference evidence="1" key="1">
    <citation type="submission" date="2013-08" db="EMBL/GenBank/DDBJ databases">
        <authorList>
            <person name="Mendez C."/>
            <person name="Richter M."/>
            <person name="Ferrer M."/>
            <person name="Sanchez J."/>
        </authorList>
    </citation>
    <scope>NUCLEOTIDE SEQUENCE</scope>
</reference>
<proteinExistence type="predicted"/>
<dbReference type="EMBL" id="AUZX01010548">
    <property type="protein sequence ID" value="EQD47297.1"/>
    <property type="molecule type" value="Genomic_DNA"/>
</dbReference>
<reference evidence="1" key="2">
    <citation type="journal article" date="2014" name="ISME J.">
        <title>Microbial stratification in low pH oxic and suboxic macroscopic growths along an acid mine drainage.</title>
        <authorList>
            <person name="Mendez-Garcia C."/>
            <person name="Mesa V."/>
            <person name="Sprenger R.R."/>
            <person name="Richter M."/>
            <person name="Diez M.S."/>
            <person name="Solano J."/>
            <person name="Bargiela R."/>
            <person name="Golyshina O.V."/>
            <person name="Manteca A."/>
            <person name="Ramos J.L."/>
            <person name="Gallego J.R."/>
            <person name="Llorente I."/>
            <person name="Martins Dos Santos V.A."/>
            <person name="Jensen O.N."/>
            <person name="Pelaez A.I."/>
            <person name="Sanchez J."/>
            <person name="Ferrer M."/>
        </authorList>
    </citation>
    <scope>NUCLEOTIDE SEQUENCE</scope>
</reference>
<feature type="non-terminal residue" evidence="1">
    <location>
        <position position="192"/>
    </location>
</feature>
<gene>
    <name evidence="1" type="ORF">B1A_14372</name>
</gene>
<organism evidence="1">
    <name type="scientific">mine drainage metagenome</name>
    <dbReference type="NCBI Taxonomy" id="410659"/>
    <lineage>
        <taxon>unclassified sequences</taxon>
        <taxon>metagenomes</taxon>
        <taxon>ecological metagenomes</taxon>
    </lineage>
</organism>
<dbReference type="AlphaFoldDB" id="T0ZS09"/>
<accession>T0ZS09</accession>
<name>T0ZS09_9ZZZZ</name>